<accession>A0A5J6MUC6</accession>
<gene>
    <name evidence="3" type="ORF">FRZ61_11810</name>
</gene>
<dbReference type="InterPro" id="IPR050659">
    <property type="entry name" value="Peptidase_M24B"/>
</dbReference>
<proteinExistence type="predicted"/>
<evidence type="ECO:0000259" key="2">
    <source>
        <dbReference type="Pfam" id="PF01321"/>
    </source>
</evidence>
<dbReference type="PANTHER" id="PTHR46112:SF2">
    <property type="entry name" value="XAA-PRO AMINOPEPTIDASE P-RELATED"/>
    <property type="match status" value="1"/>
</dbReference>
<keyword evidence="4" id="KW-1185">Reference proteome</keyword>
<dbReference type="CDD" id="cd01066">
    <property type="entry name" value="APP_MetAP"/>
    <property type="match status" value="1"/>
</dbReference>
<dbReference type="SUPFAM" id="SSF53092">
    <property type="entry name" value="Creatinase/prolidase N-terminal domain"/>
    <property type="match status" value="1"/>
</dbReference>
<reference evidence="3 4" key="1">
    <citation type="submission" date="2019-08" db="EMBL/GenBank/DDBJ databases">
        <title>Hyperibacter terrae gen. nov., sp. nov. and Hyperibacter viscosus sp. nov., two new members in the family Rhodospirillaceae isolated from the rhizosphere of Hypericum perforatum.</title>
        <authorList>
            <person name="Noviana Z."/>
        </authorList>
    </citation>
    <scope>NUCLEOTIDE SEQUENCE [LARGE SCALE GENOMIC DNA]</scope>
    <source>
        <strain evidence="3 4">R5959</strain>
    </source>
</reference>
<evidence type="ECO:0000313" key="4">
    <source>
        <dbReference type="Proteomes" id="UP000325797"/>
    </source>
</evidence>
<dbReference type="KEGG" id="hadh:FRZ61_11810"/>
<dbReference type="OrthoDB" id="9761809at2"/>
<evidence type="ECO:0000259" key="1">
    <source>
        <dbReference type="Pfam" id="PF00557"/>
    </source>
</evidence>
<dbReference type="Gene3D" id="3.90.230.10">
    <property type="entry name" value="Creatinase/methionine aminopeptidase superfamily"/>
    <property type="match status" value="1"/>
</dbReference>
<sequence>MAREYLAFGQAEYRDRMARARATMRENGLDAVIIVSPESLYYLSGYDSWTSAVNPQGLVVSSGEDNPTLLIRNYDYALARESTFVEDIRTFRLGIDNPAGMLADIVGKKRPGYARVGVDLQSPAVTGRFALDLADALGGGALVDATDLLGELRLIKSSPEIAYIRQAAGYAAAGLAETKRALRAGRTEIAVAADVEAAVRKAGSDYWAIPMEFTTGPRTAAGHGAPRPRVIGAGDLAHFEFAGVAARYHVTAMTTMAVTSASKRIRDLHRICAESVTAGVAAVKVGAPAAAAEIASLRPLEREGIDGFAIARFGYGIGVAYPPIWLETLQISRTSAHVLQAGMVFVLHTTLTLPDENLGFMQGGTYLLTETGVQMLVGDGDSPLVTV</sequence>
<dbReference type="Proteomes" id="UP000325797">
    <property type="component" value="Chromosome"/>
</dbReference>
<evidence type="ECO:0000313" key="3">
    <source>
        <dbReference type="EMBL" id="QEX21258.1"/>
    </source>
</evidence>
<dbReference type="SUPFAM" id="SSF55920">
    <property type="entry name" value="Creatinase/aminopeptidase"/>
    <property type="match status" value="1"/>
</dbReference>
<dbReference type="EMBL" id="CP042582">
    <property type="protein sequence ID" value="QEX21258.1"/>
    <property type="molecule type" value="Genomic_DNA"/>
</dbReference>
<dbReference type="PANTHER" id="PTHR46112">
    <property type="entry name" value="AMINOPEPTIDASE"/>
    <property type="match status" value="1"/>
</dbReference>
<dbReference type="AlphaFoldDB" id="A0A5J6MUC6"/>
<feature type="domain" description="Creatinase N-terminal" evidence="2">
    <location>
        <begin position="16"/>
        <end position="155"/>
    </location>
</feature>
<dbReference type="InterPro" id="IPR000587">
    <property type="entry name" value="Creatinase_N"/>
</dbReference>
<dbReference type="InterPro" id="IPR036005">
    <property type="entry name" value="Creatinase/aminopeptidase-like"/>
</dbReference>
<dbReference type="InterPro" id="IPR029149">
    <property type="entry name" value="Creatin/AminoP/Spt16_N"/>
</dbReference>
<feature type="domain" description="Peptidase M24" evidence="1">
    <location>
        <begin position="163"/>
        <end position="361"/>
    </location>
</feature>
<dbReference type="Gene3D" id="3.40.350.10">
    <property type="entry name" value="Creatinase/prolidase N-terminal domain"/>
    <property type="match status" value="1"/>
</dbReference>
<protein>
    <submittedName>
        <fullName evidence="3">Creatinase</fullName>
    </submittedName>
</protein>
<dbReference type="Pfam" id="PF01321">
    <property type="entry name" value="Creatinase_N"/>
    <property type="match status" value="1"/>
</dbReference>
<name>A0A5J6MUC6_9PROT</name>
<dbReference type="InterPro" id="IPR000994">
    <property type="entry name" value="Pept_M24"/>
</dbReference>
<organism evidence="3 4">
    <name type="scientific">Hypericibacter adhaerens</name>
    <dbReference type="NCBI Taxonomy" id="2602016"/>
    <lineage>
        <taxon>Bacteria</taxon>
        <taxon>Pseudomonadati</taxon>
        <taxon>Pseudomonadota</taxon>
        <taxon>Alphaproteobacteria</taxon>
        <taxon>Rhodospirillales</taxon>
        <taxon>Dongiaceae</taxon>
        <taxon>Hypericibacter</taxon>
    </lineage>
</organism>
<dbReference type="RefSeq" id="WP_151115666.1">
    <property type="nucleotide sequence ID" value="NZ_CP042582.1"/>
</dbReference>
<dbReference type="Pfam" id="PF00557">
    <property type="entry name" value="Peptidase_M24"/>
    <property type="match status" value="1"/>
</dbReference>